<feature type="region of interest" description="Disordered" evidence="1">
    <location>
        <begin position="87"/>
        <end position="110"/>
    </location>
</feature>
<dbReference type="OrthoDB" id="4267316at2759"/>
<feature type="compositionally biased region" description="Polar residues" evidence="1">
    <location>
        <begin position="87"/>
        <end position="101"/>
    </location>
</feature>
<dbReference type="SUPFAM" id="SSF56112">
    <property type="entry name" value="Protein kinase-like (PK-like)"/>
    <property type="match status" value="1"/>
</dbReference>
<accession>A0A2B7Y316</accession>
<evidence type="ECO:0000256" key="1">
    <source>
        <dbReference type="SAM" id="MobiDB-lite"/>
    </source>
</evidence>
<organism evidence="2 3">
    <name type="scientific">Helicocarpus griseus UAMH5409</name>
    <dbReference type="NCBI Taxonomy" id="1447875"/>
    <lineage>
        <taxon>Eukaryota</taxon>
        <taxon>Fungi</taxon>
        <taxon>Dikarya</taxon>
        <taxon>Ascomycota</taxon>
        <taxon>Pezizomycotina</taxon>
        <taxon>Eurotiomycetes</taxon>
        <taxon>Eurotiomycetidae</taxon>
        <taxon>Onygenales</taxon>
        <taxon>Ajellomycetaceae</taxon>
        <taxon>Helicocarpus</taxon>
    </lineage>
</organism>
<dbReference type="InterPro" id="IPR011009">
    <property type="entry name" value="Kinase-like_dom_sf"/>
</dbReference>
<evidence type="ECO:0000313" key="3">
    <source>
        <dbReference type="Proteomes" id="UP000223968"/>
    </source>
</evidence>
<reference evidence="2 3" key="1">
    <citation type="submission" date="2017-10" db="EMBL/GenBank/DDBJ databases">
        <title>Comparative genomics in systemic dimorphic fungi from Ajellomycetaceae.</title>
        <authorList>
            <person name="Munoz J.F."/>
            <person name="Mcewen J.G."/>
            <person name="Clay O.K."/>
            <person name="Cuomo C.A."/>
        </authorList>
    </citation>
    <scope>NUCLEOTIDE SEQUENCE [LARGE SCALE GENOMIC DNA]</scope>
    <source>
        <strain evidence="2 3">UAMH5409</strain>
    </source>
</reference>
<dbReference type="Gene3D" id="1.10.510.10">
    <property type="entry name" value="Transferase(Phosphotransferase) domain 1"/>
    <property type="match status" value="1"/>
</dbReference>
<dbReference type="Proteomes" id="UP000223968">
    <property type="component" value="Unassembled WGS sequence"/>
</dbReference>
<keyword evidence="3" id="KW-1185">Reference proteome</keyword>
<gene>
    <name evidence="2" type="ORF">AJ79_02417</name>
</gene>
<dbReference type="AlphaFoldDB" id="A0A2B7Y316"/>
<evidence type="ECO:0008006" key="4">
    <source>
        <dbReference type="Google" id="ProtNLM"/>
    </source>
</evidence>
<comment type="caution">
    <text evidence="2">The sequence shown here is derived from an EMBL/GenBank/DDBJ whole genome shotgun (WGS) entry which is preliminary data.</text>
</comment>
<proteinExistence type="predicted"/>
<name>A0A2B7Y316_9EURO</name>
<sequence length="158" mass="17836">MNIHRGKMGKTSGRLVRLVLIEFVRDLTMKDASDPKATFSKDDRQRIIKGLVDFDSELYIHDIQHCDLHPRNVIIITTKAEYSTKQGVSSHVGDSTLGSTKKTNDKESNDTRRKIKVASVTIIDFGSTEFSRIPMFPAAAPEYLANFFPPECISHLLR</sequence>
<dbReference type="EMBL" id="PDNB01000025">
    <property type="protein sequence ID" value="PGH15441.1"/>
    <property type="molecule type" value="Genomic_DNA"/>
</dbReference>
<evidence type="ECO:0000313" key="2">
    <source>
        <dbReference type="EMBL" id="PGH15441.1"/>
    </source>
</evidence>
<protein>
    <recommendedName>
        <fullName evidence="4">Protein kinase domain-containing protein</fullName>
    </recommendedName>
</protein>